<protein>
    <submittedName>
        <fullName evidence="2">Uncharacterized protein MANES_14G006400</fullName>
    </submittedName>
</protein>
<evidence type="ECO:0000313" key="2">
    <source>
        <dbReference type="EMBL" id="MBW92242.1"/>
    </source>
</evidence>
<organism evidence="2">
    <name type="scientific">Rhizophora mucronata</name>
    <name type="common">Asiatic mangrove</name>
    <dbReference type="NCBI Taxonomy" id="61149"/>
    <lineage>
        <taxon>Eukaryota</taxon>
        <taxon>Viridiplantae</taxon>
        <taxon>Streptophyta</taxon>
        <taxon>Embryophyta</taxon>
        <taxon>Tracheophyta</taxon>
        <taxon>Spermatophyta</taxon>
        <taxon>Magnoliopsida</taxon>
        <taxon>eudicotyledons</taxon>
        <taxon>Gunneridae</taxon>
        <taxon>Pentapetalae</taxon>
        <taxon>rosids</taxon>
        <taxon>fabids</taxon>
        <taxon>Malpighiales</taxon>
        <taxon>Rhizophoraceae</taxon>
        <taxon>Rhizophora</taxon>
    </lineage>
</organism>
<sequence length="95" mass="11254">MVRAHNVANVLLTFMQCVLQGLGIAWSCTAWRKMESRQQKWSRIVHITGLQIQIQFWSYRLLEGCFLPKALFKKRKGLVQDLFQLTEQNLKSCRW</sequence>
<keyword evidence="1" id="KW-0812">Transmembrane</keyword>
<feature type="transmembrane region" description="Helical" evidence="1">
    <location>
        <begin position="12"/>
        <end position="31"/>
    </location>
</feature>
<evidence type="ECO:0000256" key="1">
    <source>
        <dbReference type="SAM" id="Phobius"/>
    </source>
</evidence>
<dbReference type="EMBL" id="GGEC01011759">
    <property type="protein sequence ID" value="MBW92242.1"/>
    <property type="molecule type" value="Transcribed_RNA"/>
</dbReference>
<reference evidence="2" key="1">
    <citation type="submission" date="2018-02" db="EMBL/GenBank/DDBJ databases">
        <title>Rhizophora mucronata_Transcriptome.</title>
        <authorList>
            <person name="Meera S.P."/>
            <person name="Sreeshan A."/>
            <person name="Augustine A."/>
        </authorList>
    </citation>
    <scope>NUCLEOTIDE SEQUENCE</scope>
    <source>
        <tissue evidence="2">Leaf</tissue>
    </source>
</reference>
<name>A0A2P2JFK8_RHIMU</name>
<dbReference type="AlphaFoldDB" id="A0A2P2JFK8"/>
<accession>A0A2P2JFK8</accession>
<proteinExistence type="predicted"/>
<keyword evidence="1" id="KW-1133">Transmembrane helix</keyword>
<keyword evidence="1" id="KW-0472">Membrane</keyword>